<accession>A0A6J4QF59</accession>
<dbReference type="CDD" id="cd04301">
    <property type="entry name" value="NAT_SF"/>
    <property type="match status" value="1"/>
</dbReference>
<name>A0A6J4QF59_9ACTN</name>
<dbReference type="AlphaFoldDB" id="A0A6J4QF59"/>
<reference evidence="4" key="1">
    <citation type="submission" date="2020-02" db="EMBL/GenBank/DDBJ databases">
        <authorList>
            <person name="Meier V. D."/>
        </authorList>
    </citation>
    <scope>NUCLEOTIDE SEQUENCE</scope>
    <source>
        <strain evidence="4">AVDCRST_MAG22</strain>
    </source>
</reference>
<dbReference type="InterPro" id="IPR016181">
    <property type="entry name" value="Acyl_CoA_acyltransferase"/>
</dbReference>
<dbReference type="PROSITE" id="PS51186">
    <property type="entry name" value="GNAT"/>
    <property type="match status" value="1"/>
</dbReference>
<dbReference type="SUPFAM" id="SSF55729">
    <property type="entry name" value="Acyl-CoA N-acyltransferases (Nat)"/>
    <property type="match status" value="1"/>
</dbReference>
<feature type="domain" description="N-acetyltransferase" evidence="3">
    <location>
        <begin position="13"/>
        <end position="155"/>
    </location>
</feature>
<organism evidence="4">
    <name type="scientific">uncultured Rubrobacteraceae bacterium</name>
    <dbReference type="NCBI Taxonomy" id="349277"/>
    <lineage>
        <taxon>Bacteria</taxon>
        <taxon>Bacillati</taxon>
        <taxon>Actinomycetota</taxon>
        <taxon>Rubrobacteria</taxon>
        <taxon>Rubrobacterales</taxon>
        <taxon>Rubrobacteraceae</taxon>
        <taxon>environmental samples</taxon>
    </lineage>
</organism>
<dbReference type="Pfam" id="PF00583">
    <property type="entry name" value="Acetyltransf_1"/>
    <property type="match status" value="1"/>
</dbReference>
<dbReference type="PANTHER" id="PTHR43877:SF2">
    <property type="entry name" value="AMINOALKYLPHOSPHONATE N-ACETYLTRANSFERASE-RELATED"/>
    <property type="match status" value="1"/>
</dbReference>
<dbReference type="Gene3D" id="3.40.630.30">
    <property type="match status" value="1"/>
</dbReference>
<evidence type="ECO:0000256" key="1">
    <source>
        <dbReference type="ARBA" id="ARBA00022679"/>
    </source>
</evidence>
<dbReference type="InterPro" id="IPR050832">
    <property type="entry name" value="Bact_Acetyltransf"/>
</dbReference>
<gene>
    <name evidence="4" type="ORF">AVDCRST_MAG22-3679</name>
</gene>
<dbReference type="GO" id="GO:0016747">
    <property type="term" value="F:acyltransferase activity, transferring groups other than amino-acyl groups"/>
    <property type="evidence" value="ECO:0007669"/>
    <property type="project" value="InterPro"/>
</dbReference>
<dbReference type="InterPro" id="IPR000182">
    <property type="entry name" value="GNAT_dom"/>
</dbReference>
<evidence type="ECO:0000313" key="4">
    <source>
        <dbReference type="EMBL" id="CAA9436095.1"/>
    </source>
</evidence>
<proteinExistence type="predicted"/>
<evidence type="ECO:0000259" key="3">
    <source>
        <dbReference type="PROSITE" id="PS51186"/>
    </source>
</evidence>
<keyword evidence="1" id="KW-0808">Transferase</keyword>
<sequence>MLCARSGKPSKRVARTTWDHTYRDTIPEEVRTRFVRRAYSDESLLQRIANDVFLVAVRDDEVFGFADFLPGPEGTAELAAVYVLPEAQGQGLGSRLLDTGLCRFPPGTRFVLNVERANTKARRFYKARGFRPVRELVDVYLGHELHDVEMLLEPRR</sequence>
<dbReference type="PANTHER" id="PTHR43877">
    <property type="entry name" value="AMINOALKYLPHOSPHONATE N-ACETYLTRANSFERASE-RELATED-RELATED"/>
    <property type="match status" value="1"/>
</dbReference>
<dbReference type="EMBL" id="CADCUV010000178">
    <property type="protein sequence ID" value="CAA9436095.1"/>
    <property type="molecule type" value="Genomic_DNA"/>
</dbReference>
<keyword evidence="2" id="KW-0012">Acyltransferase</keyword>
<evidence type="ECO:0000256" key="2">
    <source>
        <dbReference type="ARBA" id="ARBA00023315"/>
    </source>
</evidence>
<protein>
    <recommendedName>
        <fullName evidence="3">N-acetyltransferase domain-containing protein</fullName>
    </recommendedName>
</protein>